<dbReference type="AlphaFoldDB" id="A0A2S2QP91"/>
<accession>A0A2S2QP91</accession>
<protein>
    <submittedName>
        <fullName evidence="1">Uncharacterized protein</fullName>
    </submittedName>
</protein>
<evidence type="ECO:0000313" key="1">
    <source>
        <dbReference type="EMBL" id="MBY79558.1"/>
    </source>
</evidence>
<dbReference type="EMBL" id="GGMS01010355">
    <property type="protein sequence ID" value="MBY79558.1"/>
    <property type="molecule type" value="Transcribed_RNA"/>
</dbReference>
<reference evidence="1" key="1">
    <citation type="submission" date="2018-04" db="EMBL/GenBank/DDBJ databases">
        <title>Transcriptome assembly of Sipha flava.</title>
        <authorList>
            <person name="Scully E.D."/>
            <person name="Geib S.M."/>
            <person name="Palmer N.A."/>
            <person name="Koch K."/>
            <person name="Bradshaw J."/>
            <person name="Heng-Moss T."/>
            <person name="Sarath G."/>
        </authorList>
    </citation>
    <scope>NUCLEOTIDE SEQUENCE</scope>
</reference>
<organism evidence="1">
    <name type="scientific">Sipha flava</name>
    <name type="common">yellow sugarcane aphid</name>
    <dbReference type="NCBI Taxonomy" id="143950"/>
    <lineage>
        <taxon>Eukaryota</taxon>
        <taxon>Metazoa</taxon>
        <taxon>Ecdysozoa</taxon>
        <taxon>Arthropoda</taxon>
        <taxon>Hexapoda</taxon>
        <taxon>Insecta</taxon>
        <taxon>Pterygota</taxon>
        <taxon>Neoptera</taxon>
        <taxon>Paraneoptera</taxon>
        <taxon>Hemiptera</taxon>
        <taxon>Sternorrhyncha</taxon>
        <taxon>Aphidomorpha</taxon>
        <taxon>Aphidoidea</taxon>
        <taxon>Aphididae</taxon>
        <taxon>Sipha</taxon>
    </lineage>
</organism>
<sequence length="160" mass="18766">MTRCDTFIAMSLIKITRIKLNMSKTQPVFTCFNIHMSFSCSNNAVQPKDKTNEREEKHRLSGIQQHTFCANCTNDKIRSRHPWCRYTDSRTPIETFVIVQFTAHGHFECIDLRKFGPINFPTMRFQRFGRIRARAKMRSNFSSSTFSIVPNGRQNRLKHS</sequence>
<proteinExistence type="predicted"/>
<name>A0A2S2QP91_9HEMI</name>
<gene>
    <name evidence="1" type="ORF">g.183816</name>
</gene>